<sequence length="483" mass="54312">MIPPQTHSIISTAPKNDMEMDVHSQEIDDSSARKRKMETANSNHTSEQHHDEETPINTMEPKTKKKTLSNTTNVSSSFRINDSHVPMDASASSSYDTTTNVGQFHRASSMKILSFHNYKKWIAHEVASLLCMKKLDGGASLAVEKARTLYNAGFDGTSLANIVQDIRKHNDKHALEKLLNKAKDNTGMINPCLSDTCTTIVNWVNNTLIPKLFGLWDSALCKQKLIGGAGLLEDRVQPLYQAGFNGTFLLRIIYELEKNEQNGSALTDVDLVNKTLRMEIDSSTCTALMEWVKADLVAKNKIQIPLVFIEQPSINELPFGFLDDPFTWLETFLSVDLKQCFETKLEQRYEPPSGTMKGFYNRDDFKFKVKQLVKANITHFHKNKIAAIDRKNSFKYGIMSNGTGNGKTRACNEVQNIIMDMDINEIGDKNNNGLHYRKLHTYMTLDNGSYLTSVEVESDPLKEITEGKIIGLRILAKSTCIGE</sequence>
<feature type="compositionally biased region" description="Low complexity" evidence="1">
    <location>
        <begin position="68"/>
        <end position="77"/>
    </location>
</feature>
<feature type="region of interest" description="Disordered" evidence="1">
    <location>
        <begin position="1"/>
        <end position="79"/>
    </location>
</feature>
<gene>
    <name evidence="2" type="ORF">C9374_001841</name>
</gene>
<comment type="caution">
    <text evidence="2">The sequence shown here is derived from an EMBL/GenBank/DDBJ whole genome shotgun (WGS) entry which is preliminary data.</text>
</comment>
<organism evidence="2 3">
    <name type="scientific">Naegleria lovaniensis</name>
    <name type="common">Amoeba</name>
    <dbReference type="NCBI Taxonomy" id="51637"/>
    <lineage>
        <taxon>Eukaryota</taxon>
        <taxon>Discoba</taxon>
        <taxon>Heterolobosea</taxon>
        <taxon>Tetramitia</taxon>
        <taxon>Eutetramitia</taxon>
        <taxon>Vahlkampfiidae</taxon>
        <taxon>Naegleria</taxon>
    </lineage>
</organism>
<feature type="compositionally biased region" description="Basic and acidic residues" evidence="1">
    <location>
        <begin position="16"/>
        <end position="32"/>
    </location>
</feature>
<feature type="compositionally biased region" description="Polar residues" evidence="1">
    <location>
        <begin position="1"/>
        <end position="14"/>
    </location>
</feature>
<reference evidence="2 3" key="1">
    <citation type="journal article" date="2018" name="BMC Genomics">
        <title>The genome of Naegleria lovaniensis, the basis for a comparative approach to unravel pathogenicity factors of the human pathogenic amoeba N. fowleri.</title>
        <authorList>
            <person name="Liechti N."/>
            <person name="Schurch N."/>
            <person name="Bruggmann R."/>
            <person name="Wittwer M."/>
        </authorList>
    </citation>
    <scope>NUCLEOTIDE SEQUENCE [LARGE SCALE GENOMIC DNA]</scope>
    <source>
        <strain evidence="2 3">ATCC 30569</strain>
    </source>
</reference>
<protein>
    <submittedName>
        <fullName evidence="2">Uncharacterized protein</fullName>
    </submittedName>
</protein>
<dbReference type="GeneID" id="68094297"/>
<evidence type="ECO:0000313" key="2">
    <source>
        <dbReference type="EMBL" id="KAG2386806.1"/>
    </source>
</evidence>
<keyword evidence="3" id="KW-1185">Reference proteome</keyword>
<dbReference type="AlphaFoldDB" id="A0AA88GR02"/>
<proteinExistence type="predicted"/>
<dbReference type="Proteomes" id="UP000816034">
    <property type="component" value="Unassembled WGS sequence"/>
</dbReference>
<dbReference type="EMBL" id="PYSW02000014">
    <property type="protein sequence ID" value="KAG2386806.1"/>
    <property type="molecule type" value="Genomic_DNA"/>
</dbReference>
<name>A0AA88GR02_NAELO</name>
<dbReference type="RefSeq" id="XP_044550798.1">
    <property type="nucleotide sequence ID" value="XM_044691193.1"/>
</dbReference>
<accession>A0AA88GR02</accession>
<evidence type="ECO:0000313" key="3">
    <source>
        <dbReference type="Proteomes" id="UP000816034"/>
    </source>
</evidence>
<evidence type="ECO:0000256" key="1">
    <source>
        <dbReference type="SAM" id="MobiDB-lite"/>
    </source>
</evidence>